<evidence type="ECO:0000256" key="14">
    <source>
        <dbReference type="ARBA" id="ARBA00022989"/>
    </source>
</evidence>
<feature type="transmembrane region" description="Helical" evidence="22">
    <location>
        <begin position="317"/>
        <end position="337"/>
    </location>
</feature>
<dbReference type="InterPro" id="IPR013130">
    <property type="entry name" value="Fe3_Rdtase_TM_dom"/>
</dbReference>
<evidence type="ECO:0000256" key="2">
    <source>
        <dbReference type="ARBA" id="ARBA00004651"/>
    </source>
</evidence>
<comment type="catalytic activity">
    <reaction evidence="20">
        <text>2 a Fe(II)-siderophore + NADP(+) + H(+) = 2 a Fe(III)-siderophore + NADPH</text>
        <dbReference type="Rhea" id="RHEA:28795"/>
        <dbReference type="Rhea" id="RHEA-COMP:11342"/>
        <dbReference type="Rhea" id="RHEA-COMP:11344"/>
        <dbReference type="ChEBI" id="CHEBI:15378"/>
        <dbReference type="ChEBI" id="CHEBI:29033"/>
        <dbReference type="ChEBI" id="CHEBI:29034"/>
        <dbReference type="ChEBI" id="CHEBI:57783"/>
        <dbReference type="ChEBI" id="CHEBI:58349"/>
        <dbReference type="EC" id="1.16.1.9"/>
    </reaction>
</comment>
<evidence type="ECO:0000256" key="12">
    <source>
        <dbReference type="ARBA" id="ARBA00022857"/>
    </source>
</evidence>
<name>Q75D69_EREGS</name>
<dbReference type="InterPro" id="IPR051410">
    <property type="entry name" value="Ferric/Cupric_Reductase"/>
</dbReference>
<evidence type="ECO:0000256" key="20">
    <source>
        <dbReference type="ARBA" id="ARBA00048483"/>
    </source>
</evidence>
<evidence type="ECO:0000256" key="22">
    <source>
        <dbReference type="SAM" id="Phobius"/>
    </source>
</evidence>
<dbReference type="GO" id="GO:0046872">
    <property type="term" value="F:metal ion binding"/>
    <property type="evidence" value="ECO:0007669"/>
    <property type="project" value="UniProtKB-KW"/>
</dbReference>
<dbReference type="SFLD" id="SFLDG01168">
    <property type="entry name" value="Ferric_reductase_subgroup_(FRE"/>
    <property type="match status" value="1"/>
</dbReference>
<reference evidence="26" key="2">
    <citation type="journal article" date="2013" name="G3 (Bethesda)">
        <title>Genomes of Ashbya fungi isolated from insects reveal four mating-type loci, numerous translocations, lack of transposons, and distinct gene duplications.</title>
        <authorList>
            <person name="Dietrich F.S."/>
            <person name="Voegeli S."/>
            <person name="Kuo S."/>
            <person name="Philippsen P."/>
        </authorList>
    </citation>
    <scope>GENOME REANNOTATION</scope>
    <source>
        <strain evidence="26">ATCC 10895 / CBS 109.51 / FGSC 9923 / NRRL Y-1056</strain>
    </source>
</reference>
<evidence type="ECO:0000256" key="6">
    <source>
        <dbReference type="ARBA" id="ARBA00022617"/>
    </source>
</evidence>
<evidence type="ECO:0000259" key="24">
    <source>
        <dbReference type="PROSITE" id="PS51384"/>
    </source>
</evidence>
<keyword evidence="7" id="KW-0285">Flavoprotein</keyword>
<proteinExistence type="inferred from homology"/>
<evidence type="ECO:0000256" key="10">
    <source>
        <dbReference type="ARBA" id="ARBA00022729"/>
    </source>
</evidence>
<sequence>MKLSIVLTLATLPSALASSASSGYKRTPVGQYVSAGCKHATEAKAAFCKKSHPKRFECQCTNENALASLVYCAYKETEHDPKERHSFEESFIETCKGKVTQEGIEAAYNRALKKIVSVKDIPNFNKTIPVKVPVKHDHAAYVSGYRTKRSRSRNKDDALEMSFVLLCFWGLVTVLSGLAHVSRRMAPRLWMSASRSLNSVTAFRKLRQYVTMPATHRGKHTEKYGFLGFMPTRLESVIIFIFVTLSVVFHAVRYEYVYPNTVYKTRHAQMGRLVGDRSGMLANCLFVLTWLFASRNSIILAFTGWKQSTMLTYHKAIARTAIASTLVHTISMLVHTLDLGRSKYTTRSQTGWWRWGSVATVAACVILIQAQSWFRMYSYEIFLYLHILLAVFVLAGAWMHTAWFSDEQWYFACAALWCFDRFIRLVRMGYFGFRTAHARVLSAENGIFELVVPKHKAWIAFPGSVAYVYFLGTPLFWQSHPFTIAPAEDGKLRFVIKAKRGATAHILRRLLASPDQSASFRVCVEGPYGNYAPIKHYDHLLLYAGGSGIPGPLCYAKHLGELGLSSRVPFVKLYWVVRHAADLDWYKDDLTALARYSNIQPIVYITRPDSASPLKAEADSLSDDDSEGRACSPQKEGSLTEVTTSLLYSKQFAHVEFRYNRPDTSQLIAGDMADLAGASVAVMSCASPNMVDDIRAAVALAAGSYKSSTIDYYEELQVW</sequence>
<feature type="chain" id="PRO_5004285432" description="ferric-chelate reductase (NADPH)" evidence="23">
    <location>
        <begin position="18"/>
        <end position="719"/>
    </location>
</feature>
<comment type="cofactor">
    <cofactor evidence="1">
        <name>FAD</name>
        <dbReference type="ChEBI" id="CHEBI:57692"/>
    </cofactor>
</comment>
<dbReference type="InterPro" id="IPR013112">
    <property type="entry name" value="FAD-bd_8"/>
</dbReference>
<evidence type="ECO:0000256" key="11">
    <source>
        <dbReference type="ARBA" id="ARBA00022827"/>
    </source>
</evidence>
<feature type="signal peptide" evidence="23">
    <location>
        <begin position="1"/>
        <end position="17"/>
    </location>
</feature>
<keyword evidence="18 22" id="KW-0472">Membrane</keyword>
<feature type="transmembrane region" description="Helical" evidence="22">
    <location>
        <begin position="234"/>
        <end position="252"/>
    </location>
</feature>
<dbReference type="FunCoup" id="Q75D69">
    <property type="interactions" value="421"/>
</dbReference>
<keyword evidence="6" id="KW-0349">Heme</keyword>
<keyword evidence="17" id="KW-0406">Ion transport</keyword>
<dbReference type="CDD" id="cd06186">
    <property type="entry name" value="NOX_Duox_like_FAD_NADP"/>
    <property type="match status" value="1"/>
</dbReference>
<dbReference type="KEGG" id="ago:AGOS_ABR154C"/>
<evidence type="ECO:0000256" key="21">
    <source>
        <dbReference type="SAM" id="MobiDB-lite"/>
    </source>
</evidence>
<keyword evidence="26" id="KW-1185">Reference proteome</keyword>
<keyword evidence="10 23" id="KW-0732">Signal</keyword>
<keyword evidence="19" id="KW-0325">Glycoprotein</keyword>
<keyword evidence="8 22" id="KW-0812">Transmembrane</keyword>
<evidence type="ECO:0000256" key="13">
    <source>
        <dbReference type="ARBA" id="ARBA00022982"/>
    </source>
</evidence>
<dbReference type="GO" id="GO:0006826">
    <property type="term" value="P:iron ion transport"/>
    <property type="evidence" value="ECO:0000318"/>
    <property type="project" value="GO_Central"/>
</dbReference>
<dbReference type="PANTHER" id="PTHR32361:SF9">
    <property type="entry name" value="FERRIC REDUCTASE TRANSMEMBRANE COMPONENT 3-RELATED"/>
    <property type="match status" value="1"/>
</dbReference>
<dbReference type="InterPro" id="IPR013121">
    <property type="entry name" value="Fe_red_NAD-bd_6"/>
</dbReference>
<evidence type="ECO:0000313" key="25">
    <source>
        <dbReference type="EMBL" id="AAS50926.1"/>
    </source>
</evidence>
<evidence type="ECO:0000256" key="7">
    <source>
        <dbReference type="ARBA" id="ARBA00022630"/>
    </source>
</evidence>
<comment type="subcellular location">
    <subcellularLocation>
        <location evidence="2">Cell membrane</location>
        <topology evidence="2">Multi-pass membrane protein</topology>
    </subcellularLocation>
</comment>
<evidence type="ECO:0000256" key="3">
    <source>
        <dbReference type="ARBA" id="ARBA00006278"/>
    </source>
</evidence>
<feature type="transmembrane region" description="Helical" evidence="22">
    <location>
        <begin position="280"/>
        <end position="305"/>
    </location>
</feature>
<dbReference type="SUPFAM" id="SSF52343">
    <property type="entry name" value="Ferredoxin reductase-like, C-terminal NADP-linked domain"/>
    <property type="match status" value="1"/>
</dbReference>
<evidence type="ECO:0000313" key="26">
    <source>
        <dbReference type="Proteomes" id="UP000000591"/>
    </source>
</evidence>
<evidence type="ECO:0000256" key="1">
    <source>
        <dbReference type="ARBA" id="ARBA00001974"/>
    </source>
</evidence>
<dbReference type="Proteomes" id="UP000000591">
    <property type="component" value="Chromosome II"/>
</dbReference>
<dbReference type="InterPro" id="IPR039261">
    <property type="entry name" value="FNR_nucleotide-bd"/>
</dbReference>
<feature type="transmembrane region" description="Helical" evidence="22">
    <location>
        <begin position="161"/>
        <end position="181"/>
    </location>
</feature>
<evidence type="ECO:0000256" key="15">
    <source>
        <dbReference type="ARBA" id="ARBA00023002"/>
    </source>
</evidence>
<evidence type="ECO:0000256" key="8">
    <source>
        <dbReference type="ARBA" id="ARBA00022692"/>
    </source>
</evidence>
<protein>
    <recommendedName>
        <fullName evidence="4">ferric-chelate reductase (NADPH)</fullName>
        <ecNumber evidence="4">1.16.1.9</ecNumber>
    </recommendedName>
</protein>
<dbReference type="Pfam" id="PF08022">
    <property type="entry name" value="FAD_binding_8"/>
    <property type="match status" value="1"/>
</dbReference>
<keyword evidence="5" id="KW-0813">Transport</keyword>
<dbReference type="EMBL" id="AE016815">
    <property type="protein sequence ID" value="AAS50926.1"/>
    <property type="molecule type" value="Genomic_DNA"/>
</dbReference>
<evidence type="ECO:0000256" key="17">
    <source>
        <dbReference type="ARBA" id="ARBA00023065"/>
    </source>
</evidence>
<dbReference type="GeneID" id="4619212"/>
<keyword evidence="12" id="KW-0521">NADP</keyword>
<reference evidence="25 26" key="1">
    <citation type="journal article" date="2004" name="Science">
        <title>The Ashbya gossypii genome as a tool for mapping the ancient Saccharomyces cerevisiae genome.</title>
        <authorList>
            <person name="Dietrich F.S."/>
            <person name="Voegeli S."/>
            <person name="Brachat S."/>
            <person name="Lerch A."/>
            <person name="Gates K."/>
            <person name="Steiner S."/>
            <person name="Mohr C."/>
            <person name="Pohlmann R."/>
            <person name="Luedi P."/>
            <person name="Choi S."/>
            <person name="Wing R.A."/>
            <person name="Flavier A."/>
            <person name="Gaffney T.D."/>
            <person name="Philippsen P."/>
        </authorList>
    </citation>
    <scope>NUCLEOTIDE SEQUENCE [LARGE SCALE GENOMIC DNA]</scope>
    <source>
        <strain evidence="26">ATCC 10895 / CBS 109.51 / FGSC 9923 / NRRL Y-1056</strain>
    </source>
</reference>
<dbReference type="GO" id="GO:0006879">
    <property type="term" value="P:intracellular iron ion homeostasis"/>
    <property type="evidence" value="ECO:0000318"/>
    <property type="project" value="GO_Central"/>
</dbReference>
<evidence type="ECO:0000256" key="5">
    <source>
        <dbReference type="ARBA" id="ARBA00022448"/>
    </source>
</evidence>
<dbReference type="PROSITE" id="PS51384">
    <property type="entry name" value="FAD_FR"/>
    <property type="match status" value="1"/>
</dbReference>
<evidence type="ECO:0000256" key="19">
    <source>
        <dbReference type="ARBA" id="ARBA00023180"/>
    </source>
</evidence>
<feature type="transmembrane region" description="Helical" evidence="22">
    <location>
        <begin position="382"/>
        <end position="403"/>
    </location>
</feature>
<feature type="transmembrane region" description="Helical" evidence="22">
    <location>
        <begin position="352"/>
        <end position="370"/>
    </location>
</feature>
<accession>Q75D69</accession>
<dbReference type="OrthoDB" id="4494341at2759"/>
<dbReference type="PANTHER" id="PTHR32361">
    <property type="entry name" value="FERRIC/CUPRIC REDUCTASE TRANSMEMBRANE COMPONENT"/>
    <property type="match status" value="1"/>
</dbReference>
<feature type="domain" description="FAD-binding FR-type" evidence="24">
    <location>
        <begin position="428"/>
        <end position="534"/>
    </location>
</feature>
<keyword evidence="16" id="KW-0408">Iron</keyword>
<keyword evidence="14 22" id="KW-1133">Transmembrane helix</keyword>
<dbReference type="GO" id="GO:0015677">
    <property type="term" value="P:copper ion import"/>
    <property type="evidence" value="ECO:0000318"/>
    <property type="project" value="GO_Central"/>
</dbReference>
<dbReference type="SFLD" id="SFLDS00052">
    <property type="entry name" value="Ferric_Reductase_Domain"/>
    <property type="match status" value="1"/>
</dbReference>
<dbReference type="OMA" id="GWSYRTF"/>
<dbReference type="InParanoid" id="Q75D69"/>
<dbReference type="Pfam" id="PF08030">
    <property type="entry name" value="NAD_binding_6"/>
    <property type="match status" value="1"/>
</dbReference>
<gene>
    <name evidence="25" type="ORF">AGOS_ABR154C</name>
</gene>
<feature type="transmembrane region" description="Helical" evidence="22">
    <location>
        <begin position="457"/>
        <end position="477"/>
    </location>
</feature>
<dbReference type="RefSeq" id="NP_983102.1">
    <property type="nucleotide sequence ID" value="NM_208455.1"/>
</dbReference>
<keyword evidence="15" id="KW-0560">Oxidoreductase</keyword>
<evidence type="ECO:0000256" key="18">
    <source>
        <dbReference type="ARBA" id="ARBA00023136"/>
    </source>
</evidence>
<comment type="similarity">
    <text evidence="3">Belongs to the ferric reductase (FRE) family.</text>
</comment>
<dbReference type="AlphaFoldDB" id="Q75D69"/>
<feature type="region of interest" description="Disordered" evidence="21">
    <location>
        <begin position="615"/>
        <end position="635"/>
    </location>
</feature>
<dbReference type="FunFam" id="3.40.50.80:FF:000035">
    <property type="entry name" value="FRE4p Ferric reductase"/>
    <property type="match status" value="1"/>
</dbReference>
<dbReference type="GO" id="GO:0052851">
    <property type="term" value="F:ferric-chelate reductase (NADPH) activity"/>
    <property type="evidence" value="ECO:0007669"/>
    <property type="project" value="UniProtKB-EC"/>
</dbReference>
<evidence type="ECO:0000256" key="4">
    <source>
        <dbReference type="ARBA" id="ARBA00012668"/>
    </source>
</evidence>
<dbReference type="GO" id="GO:0005886">
    <property type="term" value="C:plasma membrane"/>
    <property type="evidence" value="ECO:0000318"/>
    <property type="project" value="GO_Central"/>
</dbReference>
<dbReference type="HOGENOM" id="CLU_010365_4_0_1"/>
<dbReference type="Gene3D" id="3.40.50.80">
    <property type="entry name" value="Nucleotide-binding domain of ferredoxin-NADP reductase (FNR) module"/>
    <property type="match status" value="1"/>
</dbReference>
<dbReference type="Pfam" id="PF01794">
    <property type="entry name" value="Ferric_reduct"/>
    <property type="match status" value="1"/>
</dbReference>
<keyword evidence="11" id="KW-0274">FAD</keyword>
<keyword evidence="13" id="KW-0249">Electron transport</keyword>
<dbReference type="GO" id="GO:0000293">
    <property type="term" value="F:ferric-chelate reductase activity"/>
    <property type="evidence" value="ECO:0000318"/>
    <property type="project" value="GO_Central"/>
</dbReference>
<dbReference type="InterPro" id="IPR017927">
    <property type="entry name" value="FAD-bd_FR_type"/>
</dbReference>
<evidence type="ECO:0000256" key="23">
    <source>
        <dbReference type="SAM" id="SignalP"/>
    </source>
</evidence>
<keyword evidence="9" id="KW-0479">Metal-binding</keyword>
<dbReference type="eggNOG" id="KOG0039">
    <property type="taxonomic scope" value="Eukaryota"/>
</dbReference>
<evidence type="ECO:0000256" key="9">
    <source>
        <dbReference type="ARBA" id="ARBA00022723"/>
    </source>
</evidence>
<dbReference type="EC" id="1.16.1.9" evidence="4"/>
<evidence type="ECO:0000256" key="16">
    <source>
        <dbReference type="ARBA" id="ARBA00023004"/>
    </source>
</evidence>
<organism evidence="25 26">
    <name type="scientific">Eremothecium gossypii (strain ATCC 10895 / CBS 109.51 / FGSC 9923 / NRRL Y-1056)</name>
    <name type="common">Yeast</name>
    <name type="synonym">Ashbya gossypii</name>
    <dbReference type="NCBI Taxonomy" id="284811"/>
    <lineage>
        <taxon>Eukaryota</taxon>
        <taxon>Fungi</taxon>
        <taxon>Dikarya</taxon>
        <taxon>Ascomycota</taxon>
        <taxon>Saccharomycotina</taxon>
        <taxon>Saccharomycetes</taxon>
        <taxon>Saccharomycetales</taxon>
        <taxon>Saccharomycetaceae</taxon>
        <taxon>Eremothecium</taxon>
    </lineage>
</organism>